<dbReference type="Pfam" id="PF00672">
    <property type="entry name" value="HAMP"/>
    <property type="match status" value="1"/>
</dbReference>
<comment type="caution">
    <text evidence="7">The sequence shown here is derived from an EMBL/GenBank/DDBJ whole genome shotgun (WGS) entry which is preliminary data.</text>
</comment>
<keyword evidence="4" id="KW-0472">Membrane</keyword>
<dbReference type="GO" id="GO:0016020">
    <property type="term" value="C:membrane"/>
    <property type="evidence" value="ECO:0007669"/>
    <property type="project" value="InterPro"/>
</dbReference>
<feature type="domain" description="HAMP" evidence="6">
    <location>
        <begin position="386"/>
        <end position="432"/>
    </location>
</feature>
<feature type="domain" description="HAMP" evidence="6">
    <location>
        <begin position="321"/>
        <end position="373"/>
    </location>
</feature>
<dbReference type="GO" id="GO:0006935">
    <property type="term" value="P:chemotaxis"/>
    <property type="evidence" value="ECO:0007669"/>
    <property type="project" value="UniProtKB-KW"/>
</dbReference>
<dbReference type="PROSITE" id="PS50111">
    <property type="entry name" value="CHEMOTAXIS_TRANSDUC_2"/>
    <property type="match status" value="1"/>
</dbReference>
<dbReference type="Proteomes" id="UP000531251">
    <property type="component" value="Unassembled WGS sequence"/>
</dbReference>
<dbReference type="EMBL" id="JAATJB010000016">
    <property type="protein sequence ID" value="NJB99516.1"/>
    <property type="molecule type" value="Genomic_DNA"/>
</dbReference>
<comment type="similarity">
    <text evidence="2">Belongs to the methyl-accepting chemotaxis (MCP) protein family.</text>
</comment>
<dbReference type="InterPro" id="IPR051310">
    <property type="entry name" value="MCP_chemotaxis"/>
</dbReference>
<dbReference type="Gene3D" id="3.30.450.20">
    <property type="entry name" value="PAS domain"/>
    <property type="match status" value="2"/>
</dbReference>
<feature type="transmembrane region" description="Helical" evidence="4">
    <location>
        <begin position="299"/>
        <end position="320"/>
    </location>
</feature>
<keyword evidence="4" id="KW-0812">Transmembrane</keyword>
<reference evidence="7 8" key="1">
    <citation type="submission" date="2020-03" db="EMBL/GenBank/DDBJ databases">
        <title>Genomic Encyclopedia of Type Strains, Phase IV (KMG-IV): sequencing the most valuable type-strain genomes for metagenomic binning, comparative biology and taxonomic classification.</title>
        <authorList>
            <person name="Goeker M."/>
        </authorList>
    </citation>
    <scope>NUCLEOTIDE SEQUENCE [LARGE SCALE GENOMIC DNA]</scope>
    <source>
        <strain evidence="7 8">DSM 7225</strain>
    </source>
</reference>
<dbReference type="Gene3D" id="6.10.340.10">
    <property type="match status" value="1"/>
</dbReference>
<evidence type="ECO:0000259" key="5">
    <source>
        <dbReference type="PROSITE" id="PS50111"/>
    </source>
</evidence>
<keyword evidence="4" id="KW-1133">Transmembrane helix</keyword>
<dbReference type="CDD" id="cd18774">
    <property type="entry name" value="PDC2_HK_sensor"/>
    <property type="match status" value="1"/>
</dbReference>
<sequence length="709" mass="74486">MLQNRAAVEAQGIKGALDVAFDAARTDAHSFSVLAERTAPGERRAQFNALLRHVLEQNPSLNGTYSAWEPNAIDGNDAGFANNHAAGSDSTGRFLAYWTRGANGNVAIQPLVEYDSAERHPNGLVKGGWYLGPKANGEESILGPLPYIVQGKQVFLATMSVPITVHGRFVGVSGTDYDLDFLQKVASKTNASLFSGKGVVLIVNNTGLIAANSAAPETIGKAAASADPHWAQLADIVKTGEARVIDDPKQANIDVYSPITLGRSKTPWSVVISVPRALVMAQAETLSGSLSAKAITSMVLQLLIGIGVAVGAVFAIGLAAKRIATPISQCAQFANGIAKEQLDQNLAIHQADEVGTLAEALRKMQEDIKANLARRVDEQAKTEFVVETVSTSLGGLSKGDLTVDIAQAFPSEYEGLKQNFNTALASLRDLIGAVGESTETIRTGSQEIAQASEDLARRTESNAASLEETSAALVQIDGRLRAGASASDQTLKRADQAILTVQGGRSTADEAMQAMGRVSSSAEGIDNVIEGLDKIAFQTRVLAMNAAVEAGRAGDAGRGFAVVADLVSALAMRAEEEARIARDQLTATQTDITAAVQAVRRVDTALVDIAQDVESVHGLLGTMAEDSRAQSAAMTEISAALGAMDQATQQNAAMVEQTSAAARNLSIEVTSLSAQAATFTVDRVGTNLRSFQRDVHVRGARPDRARSFA</sequence>
<dbReference type="CDD" id="cd12913">
    <property type="entry name" value="PDC1_MCP_like"/>
    <property type="match status" value="1"/>
</dbReference>
<protein>
    <submittedName>
        <fullName evidence="7">Methyl-accepting chemotaxis protein</fullName>
    </submittedName>
</protein>
<dbReference type="SUPFAM" id="SSF158472">
    <property type="entry name" value="HAMP domain-like"/>
    <property type="match status" value="1"/>
</dbReference>
<dbReference type="SMART" id="SM00304">
    <property type="entry name" value="HAMP"/>
    <property type="match status" value="2"/>
</dbReference>
<name>A0A7X5Y4W9_9SPHN</name>
<evidence type="ECO:0000313" key="8">
    <source>
        <dbReference type="Proteomes" id="UP000531251"/>
    </source>
</evidence>
<evidence type="ECO:0000313" key="7">
    <source>
        <dbReference type="EMBL" id="NJB99516.1"/>
    </source>
</evidence>
<dbReference type="PANTHER" id="PTHR43531">
    <property type="entry name" value="PROTEIN ICFG"/>
    <property type="match status" value="1"/>
</dbReference>
<dbReference type="SUPFAM" id="SSF58104">
    <property type="entry name" value="Methyl-accepting chemotaxis protein (MCP) signaling domain"/>
    <property type="match status" value="1"/>
</dbReference>
<dbReference type="PANTHER" id="PTHR43531:SF11">
    <property type="entry name" value="METHYL-ACCEPTING CHEMOTAXIS PROTEIN 3"/>
    <property type="match status" value="1"/>
</dbReference>
<dbReference type="GO" id="GO:0007165">
    <property type="term" value="P:signal transduction"/>
    <property type="evidence" value="ECO:0007669"/>
    <property type="project" value="UniProtKB-KW"/>
</dbReference>
<dbReference type="SMART" id="SM00283">
    <property type="entry name" value="MA"/>
    <property type="match status" value="1"/>
</dbReference>
<keyword evidence="3" id="KW-0807">Transducer</keyword>
<accession>A0A7X5Y4W9</accession>
<dbReference type="CDD" id="cd06225">
    <property type="entry name" value="HAMP"/>
    <property type="match status" value="1"/>
</dbReference>
<evidence type="ECO:0000259" key="6">
    <source>
        <dbReference type="PROSITE" id="PS50885"/>
    </source>
</evidence>
<dbReference type="Pfam" id="PF00015">
    <property type="entry name" value="MCPsignal"/>
    <property type="match status" value="1"/>
</dbReference>
<dbReference type="InterPro" id="IPR003660">
    <property type="entry name" value="HAMP_dom"/>
</dbReference>
<organism evidence="7 8">
    <name type="scientific">Sphingomonas trueperi</name>
    <dbReference type="NCBI Taxonomy" id="53317"/>
    <lineage>
        <taxon>Bacteria</taxon>
        <taxon>Pseudomonadati</taxon>
        <taxon>Pseudomonadota</taxon>
        <taxon>Alphaproteobacteria</taxon>
        <taxon>Sphingomonadales</taxon>
        <taxon>Sphingomonadaceae</taxon>
        <taxon>Sphingomonas</taxon>
    </lineage>
</organism>
<evidence type="ECO:0000256" key="2">
    <source>
        <dbReference type="ARBA" id="ARBA00029447"/>
    </source>
</evidence>
<proteinExistence type="inferred from homology"/>
<evidence type="ECO:0000256" key="1">
    <source>
        <dbReference type="ARBA" id="ARBA00022500"/>
    </source>
</evidence>
<evidence type="ECO:0000256" key="4">
    <source>
        <dbReference type="SAM" id="Phobius"/>
    </source>
</evidence>
<dbReference type="PROSITE" id="PS50885">
    <property type="entry name" value="HAMP"/>
    <property type="match status" value="2"/>
</dbReference>
<keyword evidence="8" id="KW-1185">Reference proteome</keyword>
<dbReference type="AlphaFoldDB" id="A0A7X5Y4W9"/>
<keyword evidence="1" id="KW-0145">Chemotaxis</keyword>
<evidence type="ECO:0000256" key="3">
    <source>
        <dbReference type="PROSITE-ProRule" id="PRU00284"/>
    </source>
</evidence>
<dbReference type="InterPro" id="IPR004089">
    <property type="entry name" value="MCPsignal_dom"/>
</dbReference>
<gene>
    <name evidence="7" type="ORF">GGR89_003860</name>
</gene>
<dbReference type="Gene3D" id="1.10.287.950">
    <property type="entry name" value="Methyl-accepting chemotaxis protein"/>
    <property type="match status" value="1"/>
</dbReference>
<feature type="domain" description="Methyl-accepting transducer" evidence="5">
    <location>
        <begin position="437"/>
        <end position="666"/>
    </location>
</feature>